<dbReference type="AlphaFoldDB" id="A0A6J5YVS4"/>
<gene>
    <name evidence="9" type="ORF">UFOPK3820_00352</name>
</gene>
<dbReference type="Pfam" id="PF00528">
    <property type="entry name" value="BPD_transp_1"/>
    <property type="match status" value="1"/>
</dbReference>
<dbReference type="SUPFAM" id="SSF161098">
    <property type="entry name" value="MetI-like"/>
    <property type="match status" value="1"/>
</dbReference>
<dbReference type="Gene3D" id="1.10.3720.10">
    <property type="entry name" value="MetI-like"/>
    <property type="match status" value="1"/>
</dbReference>
<dbReference type="PANTHER" id="PTHR32243:SF18">
    <property type="entry name" value="INNER MEMBRANE ABC TRANSPORTER PERMEASE PROTEIN YCJP"/>
    <property type="match status" value="1"/>
</dbReference>
<feature type="transmembrane region" description="Helical" evidence="7">
    <location>
        <begin position="236"/>
        <end position="260"/>
    </location>
</feature>
<dbReference type="InterPro" id="IPR035906">
    <property type="entry name" value="MetI-like_sf"/>
</dbReference>
<feature type="transmembrane region" description="Helical" evidence="7">
    <location>
        <begin position="12"/>
        <end position="30"/>
    </location>
</feature>
<comment type="subcellular location">
    <subcellularLocation>
        <location evidence="1">Cell membrane</location>
        <topology evidence="1">Multi-pass membrane protein</topology>
    </subcellularLocation>
</comment>
<organism evidence="9">
    <name type="scientific">freshwater metagenome</name>
    <dbReference type="NCBI Taxonomy" id="449393"/>
    <lineage>
        <taxon>unclassified sequences</taxon>
        <taxon>metagenomes</taxon>
        <taxon>ecological metagenomes</taxon>
    </lineage>
</organism>
<keyword evidence="4 7" id="KW-0812">Transmembrane</keyword>
<dbReference type="GO" id="GO:0055085">
    <property type="term" value="P:transmembrane transport"/>
    <property type="evidence" value="ECO:0007669"/>
    <property type="project" value="InterPro"/>
</dbReference>
<evidence type="ECO:0000259" key="8">
    <source>
        <dbReference type="PROSITE" id="PS50928"/>
    </source>
</evidence>
<feature type="transmembrane region" description="Helical" evidence="7">
    <location>
        <begin position="105"/>
        <end position="129"/>
    </location>
</feature>
<reference evidence="9" key="1">
    <citation type="submission" date="2020-05" db="EMBL/GenBank/DDBJ databases">
        <authorList>
            <person name="Chiriac C."/>
            <person name="Salcher M."/>
            <person name="Ghai R."/>
            <person name="Kavagutti S V."/>
        </authorList>
    </citation>
    <scope>NUCLEOTIDE SEQUENCE</scope>
</reference>
<dbReference type="InterPro" id="IPR000515">
    <property type="entry name" value="MetI-like"/>
</dbReference>
<evidence type="ECO:0000256" key="3">
    <source>
        <dbReference type="ARBA" id="ARBA00022475"/>
    </source>
</evidence>
<dbReference type="CDD" id="cd06261">
    <property type="entry name" value="TM_PBP2"/>
    <property type="match status" value="1"/>
</dbReference>
<keyword evidence="5 7" id="KW-1133">Transmembrane helix</keyword>
<dbReference type="EMBL" id="CAESAB010000008">
    <property type="protein sequence ID" value="CAB4333078.1"/>
    <property type="molecule type" value="Genomic_DNA"/>
</dbReference>
<evidence type="ECO:0000256" key="4">
    <source>
        <dbReference type="ARBA" id="ARBA00022692"/>
    </source>
</evidence>
<keyword evidence="3" id="KW-1003">Cell membrane</keyword>
<protein>
    <submittedName>
        <fullName evidence="9">Unannotated protein</fullName>
    </submittedName>
</protein>
<accession>A0A6J5YVS4</accession>
<dbReference type="PANTHER" id="PTHR32243">
    <property type="entry name" value="MALTOSE TRANSPORT SYSTEM PERMEASE-RELATED"/>
    <property type="match status" value="1"/>
</dbReference>
<feature type="transmembrane region" description="Helical" evidence="7">
    <location>
        <begin position="74"/>
        <end position="93"/>
    </location>
</feature>
<feature type="transmembrane region" description="Helical" evidence="7">
    <location>
        <begin position="135"/>
        <end position="157"/>
    </location>
</feature>
<evidence type="ECO:0000256" key="5">
    <source>
        <dbReference type="ARBA" id="ARBA00022989"/>
    </source>
</evidence>
<dbReference type="InterPro" id="IPR050901">
    <property type="entry name" value="BP-dep_ABC_trans_perm"/>
</dbReference>
<evidence type="ECO:0000256" key="6">
    <source>
        <dbReference type="ARBA" id="ARBA00023136"/>
    </source>
</evidence>
<keyword evidence="2" id="KW-0813">Transport</keyword>
<evidence type="ECO:0000313" key="9">
    <source>
        <dbReference type="EMBL" id="CAB4333078.1"/>
    </source>
</evidence>
<sequence>MKKVSLTKILRWIFVFVLASFAIFPVYWMYNTSLTSVGGLFGGQNLIPRVKDSLQIFNVFFTEVPIWRWLRNSAVVALGTTISSLAMAVLAAYGLSRFRFFGKGLLGFSLFATQMLPEALLIVPMYALFMSLGLLNGFTGLVLANTAFVMPVAVWIIKSAMDGIPYEIEEAARVDGTPRLAVLTQIMMPLTAPSIAAASVILFFDGWNDFLFASTFITSSEKWLATVGLASFLGEFVTPLATVFSAALVFTIPAILFFLIMQRQIISGLTSGSVKG</sequence>
<keyword evidence="6 7" id="KW-0472">Membrane</keyword>
<evidence type="ECO:0000256" key="1">
    <source>
        <dbReference type="ARBA" id="ARBA00004651"/>
    </source>
</evidence>
<dbReference type="GO" id="GO:0005886">
    <property type="term" value="C:plasma membrane"/>
    <property type="evidence" value="ECO:0007669"/>
    <property type="project" value="UniProtKB-SubCell"/>
</dbReference>
<name>A0A6J5YVS4_9ZZZZ</name>
<feature type="domain" description="ABC transmembrane type-1" evidence="8">
    <location>
        <begin position="70"/>
        <end position="261"/>
    </location>
</feature>
<feature type="transmembrane region" description="Helical" evidence="7">
    <location>
        <begin position="180"/>
        <end position="204"/>
    </location>
</feature>
<dbReference type="PROSITE" id="PS50928">
    <property type="entry name" value="ABC_TM1"/>
    <property type="match status" value="1"/>
</dbReference>
<evidence type="ECO:0000256" key="7">
    <source>
        <dbReference type="SAM" id="Phobius"/>
    </source>
</evidence>
<evidence type="ECO:0000256" key="2">
    <source>
        <dbReference type="ARBA" id="ARBA00022448"/>
    </source>
</evidence>
<proteinExistence type="predicted"/>